<dbReference type="AlphaFoldDB" id="A0A6V7GW86"/>
<protein>
    <submittedName>
        <fullName evidence="1">Uncharacterized protein</fullName>
    </submittedName>
</protein>
<dbReference type="EMBL" id="CAJDYZ010000626">
    <property type="protein sequence ID" value="CAD1468486.1"/>
    <property type="molecule type" value="Genomic_DNA"/>
</dbReference>
<reference evidence="1" key="1">
    <citation type="submission" date="2020-07" db="EMBL/GenBank/DDBJ databases">
        <authorList>
            <person name="Nazaruddin N."/>
        </authorList>
    </citation>
    <scope>NUCLEOTIDE SEQUENCE</scope>
</reference>
<comment type="caution">
    <text evidence="1">The sequence shown here is derived from an EMBL/GenBank/DDBJ whole genome shotgun (WGS) entry which is preliminary data.</text>
</comment>
<proteinExistence type="predicted"/>
<dbReference type="Proteomes" id="UP000752696">
    <property type="component" value="Unassembled WGS sequence"/>
</dbReference>
<gene>
    <name evidence="1" type="ORF">MHI_LOCUS49961</name>
</gene>
<sequence length="104" mass="11843">IHRDEACFRKEGNAFEKGHSRCILLTKKILSRVTCGKTSSNYGSVRIGGREERKREAKGQIEVTIAKMLLKYELLKPSARLIKFTTLICLETLHEAMHSARKVI</sequence>
<evidence type="ECO:0000313" key="2">
    <source>
        <dbReference type="Proteomes" id="UP000752696"/>
    </source>
</evidence>
<accession>A0A6V7GW86</accession>
<name>A0A6V7GW86_9HYME</name>
<keyword evidence="2" id="KW-1185">Reference proteome</keyword>
<evidence type="ECO:0000313" key="1">
    <source>
        <dbReference type="EMBL" id="CAD1468486.1"/>
    </source>
</evidence>
<organism evidence="1 2">
    <name type="scientific">Heterotrigona itama</name>
    <dbReference type="NCBI Taxonomy" id="395501"/>
    <lineage>
        <taxon>Eukaryota</taxon>
        <taxon>Metazoa</taxon>
        <taxon>Ecdysozoa</taxon>
        <taxon>Arthropoda</taxon>
        <taxon>Hexapoda</taxon>
        <taxon>Insecta</taxon>
        <taxon>Pterygota</taxon>
        <taxon>Neoptera</taxon>
        <taxon>Endopterygota</taxon>
        <taxon>Hymenoptera</taxon>
        <taxon>Apocrita</taxon>
        <taxon>Aculeata</taxon>
        <taxon>Apoidea</taxon>
        <taxon>Anthophila</taxon>
        <taxon>Apidae</taxon>
        <taxon>Heterotrigona</taxon>
    </lineage>
</organism>
<feature type="non-terminal residue" evidence="1">
    <location>
        <position position="1"/>
    </location>
</feature>